<dbReference type="AlphaFoldDB" id="A0A183J0J8"/>
<evidence type="ECO:0000313" key="1">
    <source>
        <dbReference type="EMBL" id="VDP22928.1"/>
    </source>
</evidence>
<evidence type="ECO:0000313" key="3">
    <source>
        <dbReference type="WBParaSite" id="SBAD_0000973801-mRNA-1"/>
    </source>
</evidence>
<gene>
    <name evidence="1" type="ORF">SBAD_LOCUS9396</name>
</gene>
<accession>A0A183J0J8</accession>
<dbReference type="Proteomes" id="UP000270296">
    <property type="component" value="Unassembled WGS sequence"/>
</dbReference>
<sequence length="49" mass="5982">MRAQRDWCQKGVRNFAWFKFEIRLHPSTARVTACYVEATRWHIFRPSAR</sequence>
<proteinExistence type="predicted"/>
<reference evidence="3" key="1">
    <citation type="submission" date="2016-06" db="UniProtKB">
        <authorList>
            <consortium name="WormBaseParasite"/>
        </authorList>
    </citation>
    <scope>IDENTIFICATION</scope>
</reference>
<evidence type="ECO:0000313" key="2">
    <source>
        <dbReference type="Proteomes" id="UP000270296"/>
    </source>
</evidence>
<keyword evidence="2" id="KW-1185">Reference proteome</keyword>
<name>A0A183J0J8_9BILA</name>
<organism evidence="3">
    <name type="scientific">Soboliphyme baturini</name>
    <dbReference type="NCBI Taxonomy" id="241478"/>
    <lineage>
        <taxon>Eukaryota</taxon>
        <taxon>Metazoa</taxon>
        <taxon>Ecdysozoa</taxon>
        <taxon>Nematoda</taxon>
        <taxon>Enoplea</taxon>
        <taxon>Dorylaimia</taxon>
        <taxon>Dioctophymatida</taxon>
        <taxon>Dioctophymatoidea</taxon>
        <taxon>Soboliphymatidae</taxon>
        <taxon>Soboliphyme</taxon>
    </lineage>
</organism>
<dbReference type="WBParaSite" id="SBAD_0000973801-mRNA-1">
    <property type="protein sequence ID" value="SBAD_0000973801-mRNA-1"/>
    <property type="gene ID" value="SBAD_0000973801"/>
</dbReference>
<protein>
    <submittedName>
        <fullName evidence="3">Transposase</fullName>
    </submittedName>
</protein>
<reference evidence="1 2" key="2">
    <citation type="submission" date="2018-11" db="EMBL/GenBank/DDBJ databases">
        <authorList>
            <consortium name="Pathogen Informatics"/>
        </authorList>
    </citation>
    <scope>NUCLEOTIDE SEQUENCE [LARGE SCALE GENOMIC DNA]</scope>
</reference>
<dbReference type="EMBL" id="UZAM01012667">
    <property type="protein sequence ID" value="VDP22928.1"/>
    <property type="molecule type" value="Genomic_DNA"/>
</dbReference>